<keyword evidence="8" id="KW-0732">Signal</keyword>
<dbReference type="GO" id="GO:0003998">
    <property type="term" value="F:acylphosphatase activity"/>
    <property type="evidence" value="ECO:0007669"/>
    <property type="project" value="UniProtKB-EC"/>
</dbReference>
<keyword evidence="11" id="KW-1185">Reference proteome</keyword>
<dbReference type="EMBL" id="CADEBC010000232">
    <property type="protein sequence ID" value="CAB3227108.1"/>
    <property type="molecule type" value="Genomic_DNA"/>
</dbReference>
<dbReference type="InterPro" id="IPR020456">
    <property type="entry name" value="Acylphosphatase"/>
</dbReference>
<comment type="caution">
    <text evidence="10">The sequence shown here is derived from an EMBL/GenBank/DDBJ whole genome shotgun (WGS) entry which is preliminary data.</text>
</comment>
<feature type="domain" description="Acylphosphatase-like" evidence="9">
    <location>
        <begin position="32"/>
        <end position="122"/>
    </location>
</feature>
<evidence type="ECO:0000256" key="4">
    <source>
        <dbReference type="ARBA" id="ARBA00047645"/>
    </source>
</evidence>
<evidence type="ECO:0000256" key="6">
    <source>
        <dbReference type="RuleBase" id="RU000553"/>
    </source>
</evidence>
<evidence type="ECO:0000256" key="8">
    <source>
        <dbReference type="SAM" id="SignalP"/>
    </source>
</evidence>
<dbReference type="SUPFAM" id="SSF54975">
    <property type="entry name" value="Acylphosphatase/BLUF domain-like"/>
    <property type="match status" value="1"/>
</dbReference>
<dbReference type="PANTHER" id="PTHR10029:SF3">
    <property type="entry name" value="ACYLPHOSPHATASE-RELATED"/>
    <property type="match status" value="1"/>
</dbReference>
<gene>
    <name evidence="10" type="ORF">APLA_LOCUS3266</name>
</gene>
<dbReference type="OrthoDB" id="7961613at2759"/>
<evidence type="ECO:0000256" key="3">
    <source>
        <dbReference type="ARBA" id="ARBA00022801"/>
    </source>
</evidence>
<proteinExistence type="inferred from homology"/>
<evidence type="ECO:0000256" key="5">
    <source>
        <dbReference type="PROSITE-ProRule" id="PRU00520"/>
    </source>
</evidence>
<organism evidence="10 11">
    <name type="scientific">Arctia plantaginis</name>
    <name type="common">Wood tiger moth</name>
    <name type="synonym">Phalaena plantaginis</name>
    <dbReference type="NCBI Taxonomy" id="874455"/>
    <lineage>
        <taxon>Eukaryota</taxon>
        <taxon>Metazoa</taxon>
        <taxon>Ecdysozoa</taxon>
        <taxon>Arthropoda</taxon>
        <taxon>Hexapoda</taxon>
        <taxon>Insecta</taxon>
        <taxon>Pterygota</taxon>
        <taxon>Neoptera</taxon>
        <taxon>Endopterygota</taxon>
        <taxon>Lepidoptera</taxon>
        <taxon>Glossata</taxon>
        <taxon>Ditrysia</taxon>
        <taxon>Noctuoidea</taxon>
        <taxon>Erebidae</taxon>
        <taxon>Arctiinae</taxon>
        <taxon>Arctia</taxon>
    </lineage>
</organism>
<evidence type="ECO:0000313" key="10">
    <source>
        <dbReference type="EMBL" id="CAB3227108.1"/>
    </source>
</evidence>
<protein>
    <recommendedName>
        <fullName evidence="2 5">Acylphosphatase</fullName>
        <ecNumber evidence="2 5">3.6.1.7</ecNumber>
    </recommendedName>
</protein>
<dbReference type="PANTHER" id="PTHR10029">
    <property type="entry name" value="ACYLPHOSPHATASE"/>
    <property type="match status" value="1"/>
</dbReference>
<dbReference type="FunFam" id="3.30.70.100:FF:000011">
    <property type="entry name" value="Acylphosphatase"/>
    <property type="match status" value="1"/>
</dbReference>
<evidence type="ECO:0000256" key="2">
    <source>
        <dbReference type="ARBA" id="ARBA00012150"/>
    </source>
</evidence>
<dbReference type="Gene3D" id="3.30.70.100">
    <property type="match status" value="1"/>
</dbReference>
<evidence type="ECO:0000259" key="9">
    <source>
        <dbReference type="PROSITE" id="PS51160"/>
    </source>
</evidence>
<feature type="signal peptide" evidence="8">
    <location>
        <begin position="1"/>
        <end position="17"/>
    </location>
</feature>
<dbReference type="AlphaFoldDB" id="A0A8S0Z414"/>
<dbReference type="EC" id="3.6.1.7" evidence="2 5"/>
<dbReference type="PROSITE" id="PS00151">
    <property type="entry name" value="ACYLPHOSPHATASE_2"/>
    <property type="match status" value="1"/>
</dbReference>
<dbReference type="InterPro" id="IPR036046">
    <property type="entry name" value="Acylphosphatase-like_dom_sf"/>
</dbReference>
<comment type="catalytic activity">
    <reaction evidence="4 5 6">
        <text>an acyl phosphate + H2O = a carboxylate + phosphate + H(+)</text>
        <dbReference type="Rhea" id="RHEA:14965"/>
        <dbReference type="ChEBI" id="CHEBI:15377"/>
        <dbReference type="ChEBI" id="CHEBI:15378"/>
        <dbReference type="ChEBI" id="CHEBI:29067"/>
        <dbReference type="ChEBI" id="CHEBI:43474"/>
        <dbReference type="ChEBI" id="CHEBI:59918"/>
        <dbReference type="EC" id="3.6.1.7"/>
    </reaction>
</comment>
<reference evidence="10 11" key="1">
    <citation type="submission" date="2020-04" db="EMBL/GenBank/DDBJ databases">
        <authorList>
            <person name="Wallbank WR R."/>
            <person name="Pardo Diaz C."/>
            <person name="Kozak K."/>
            <person name="Martin S."/>
            <person name="Jiggins C."/>
            <person name="Moest M."/>
            <person name="Warren A I."/>
            <person name="Byers J.R.P. K."/>
            <person name="Montejo-Kovacevich G."/>
            <person name="Yen C E."/>
        </authorList>
    </citation>
    <scope>NUCLEOTIDE SEQUENCE [LARGE SCALE GENOMIC DNA]</scope>
</reference>
<feature type="chain" id="PRO_5035817863" description="Acylphosphatase" evidence="8">
    <location>
        <begin position="18"/>
        <end position="123"/>
    </location>
</feature>
<feature type="active site" evidence="5">
    <location>
        <position position="65"/>
    </location>
</feature>
<dbReference type="Proteomes" id="UP000494106">
    <property type="component" value="Unassembled WGS sequence"/>
</dbReference>
<dbReference type="PROSITE" id="PS00150">
    <property type="entry name" value="ACYLPHOSPHATASE_1"/>
    <property type="match status" value="1"/>
</dbReference>
<dbReference type="PRINTS" id="PR00112">
    <property type="entry name" value="ACYLPHPHTASE"/>
</dbReference>
<accession>A0A8S0Z414</accession>
<dbReference type="Pfam" id="PF00708">
    <property type="entry name" value="Acylphosphatase"/>
    <property type="match status" value="1"/>
</dbReference>
<comment type="similarity">
    <text evidence="1 7">Belongs to the acylphosphatase family.</text>
</comment>
<dbReference type="PROSITE" id="PS51160">
    <property type="entry name" value="ACYLPHOSPHATASE_3"/>
    <property type="match status" value="1"/>
</dbReference>
<evidence type="ECO:0000256" key="1">
    <source>
        <dbReference type="ARBA" id="ARBA00005614"/>
    </source>
</evidence>
<evidence type="ECO:0000313" key="11">
    <source>
        <dbReference type="Proteomes" id="UP000494106"/>
    </source>
</evidence>
<keyword evidence="3 5" id="KW-0378">Hydrolase</keyword>
<feature type="active site" evidence="5">
    <location>
        <position position="47"/>
    </location>
</feature>
<sequence>MLPRALVFLIATNVVKLNHCTAAIGAAMVNKAVDFEVFGKVQGVFFRKFTKEQADKLGVRGWCMNTAHGTVQGQLQGSEDNIQAMMNWLKSKGSPASEIERAEFRNQQSILELTFNDFTIRRE</sequence>
<name>A0A8S0Z414_ARCPL</name>
<dbReference type="InterPro" id="IPR001792">
    <property type="entry name" value="Acylphosphatase-like_dom"/>
</dbReference>
<dbReference type="InterPro" id="IPR017968">
    <property type="entry name" value="Acylphosphatase_CS"/>
</dbReference>
<evidence type="ECO:0000256" key="7">
    <source>
        <dbReference type="RuleBase" id="RU004168"/>
    </source>
</evidence>